<reference evidence="2 3" key="1">
    <citation type="submission" date="2019-09" db="EMBL/GenBank/DDBJ databases">
        <authorList>
            <person name="Wang X."/>
        </authorList>
    </citation>
    <scope>NUCLEOTIDE SEQUENCE [LARGE SCALE GENOMIC DNA]</scope>
    <source>
        <strain evidence="2 3">CICC 11023</strain>
    </source>
</reference>
<feature type="transmembrane region" description="Helical" evidence="1">
    <location>
        <begin position="30"/>
        <end position="53"/>
    </location>
</feature>
<evidence type="ECO:0000313" key="3">
    <source>
        <dbReference type="Proteomes" id="UP000323876"/>
    </source>
</evidence>
<evidence type="ECO:0000256" key="1">
    <source>
        <dbReference type="SAM" id="Phobius"/>
    </source>
</evidence>
<name>A0A5N0E8U4_9NOCA</name>
<dbReference type="OrthoDB" id="102112at2"/>
<feature type="transmembrane region" description="Helical" evidence="1">
    <location>
        <begin position="136"/>
        <end position="156"/>
    </location>
</feature>
<feature type="transmembrane region" description="Helical" evidence="1">
    <location>
        <begin position="217"/>
        <end position="236"/>
    </location>
</feature>
<sequence>MSAVRTVSVDRDTEASAVRPDTRWNLPTRIAFRFCFTYFGLFCLIFPQFLFVYSGLFGPKFPERAINGFLYPLSPIWEWVGQHVFGADVELHLDSGSGDQAVIWVFLFCILVVALVVTALWTVLDRHRPNYQRLNAWFLLFLRLCLGGQMLFYGMAKVIPSQMPEPPLATLLTQYGDFTPAAVLWMQVGSSPVYEILLGSAEVLGGLLLFVPRTATLGAMISLVSMLQVFILNMTFDVPVKILAGHLMLISLVLLAPQARRLANVLVLQRSSEPAIQPEPFRSRRLRLIAVGVQIVLGGWVLLGQVQQDLEFWRQSGGAEKPELYGIWTVSEFNQDGQPLAPLTTDQNRWQRVVFDIGGMNYQKMDGTLVPAVGTVDSQAHTLTVSQATGEALPGQIAQPQPTQIASFTYTQPAPNRLTLDGQLNGHHVTLSLEQLDLNSFPLRGTKFKWIQDYPHFS</sequence>
<comment type="caution">
    <text evidence="2">The sequence shown here is derived from an EMBL/GenBank/DDBJ whole genome shotgun (WGS) entry which is preliminary data.</text>
</comment>
<keyword evidence="1" id="KW-1133">Transmembrane helix</keyword>
<dbReference type="AlphaFoldDB" id="A0A5N0E8U4"/>
<gene>
    <name evidence="2" type="ORF">F3087_31285</name>
</gene>
<protein>
    <submittedName>
        <fullName evidence="2">DoxX family protein</fullName>
    </submittedName>
</protein>
<evidence type="ECO:0000313" key="2">
    <source>
        <dbReference type="EMBL" id="KAA8884859.1"/>
    </source>
</evidence>
<keyword evidence="3" id="KW-1185">Reference proteome</keyword>
<keyword evidence="1" id="KW-0472">Membrane</keyword>
<keyword evidence="1" id="KW-0812">Transmembrane</keyword>
<organism evidence="2 3">
    <name type="scientific">Nocardia colli</name>
    <dbReference type="NCBI Taxonomy" id="2545717"/>
    <lineage>
        <taxon>Bacteria</taxon>
        <taxon>Bacillati</taxon>
        <taxon>Actinomycetota</taxon>
        <taxon>Actinomycetes</taxon>
        <taxon>Mycobacteriales</taxon>
        <taxon>Nocardiaceae</taxon>
        <taxon>Nocardia</taxon>
    </lineage>
</organism>
<dbReference type="Proteomes" id="UP000323876">
    <property type="component" value="Unassembled WGS sequence"/>
</dbReference>
<proteinExistence type="predicted"/>
<feature type="transmembrane region" description="Helical" evidence="1">
    <location>
        <begin position="101"/>
        <end position="124"/>
    </location>
</feature>
<dbReference type="EMBL" id="VXLC01000017">
    <property type="protein sequence ID" value="KAA8884859.1"/>
    <property type="molecule type" value="Genomic_DNA"/>
</dbReference>
<accession>A0A5N0E8U4</accession>
<feature type="transmembrane region" description="Helical" evidence="1">
    <location>
        <begin position="242"/>
        <end position="263"/>
    </location>
</feature>